<reference evidence="1 2" key="1">
    <citation type="submission" date="2020-04" db="EMBL/GenBank/DDBJ databases">
        <title>Flammeovirga sp. SR4, a novel species isolated from seawater.</title>
        <authorList>
            <person name="Wang X."/>
        </authorList>
    </citation>
    <scope>NUCLEOTIDE SEQUENCE [LARGE SCALE GENOMIC DNA]</scope>
    <source>
        <strain evidence="1 2">SR4</strain>
    </source>
</reference>
<proteinExistence type="predicted"/>
<dbReference type="RefSeq" id="WP_168882729.1">
    <property type="nucleotide sequence ID" value="NZ_JABAIL010000003.1"/>
</dbReference>
<dbReference type="Proteomes" id="UP000585050">
    <property type="component" value="Unassembled WGS sequence"/>
</dbReference>
<keyword evidence="2" id="KW-1185">Reference proteome</keyword>
<gene>
    <name evidence="1" type="ORF">HGP29_12430</name>
</gene>
<evidence type="ECO:0008006" key="3">
    <source>
        <dbReference type="Google" id="ProtNLM"/>
    </source>
</evidence>
<comment type="caution">
    <text evidence="1">The sequence shown here is derived from an EMBL/GenBank/DDBJ whole genome shotgun (WGS) entry which is preliminary data.</text>
</comment>
<evidence type="ECO:0000313" key="2">
    <source>
        <dbReference type="Proteomes" id="UP000585050"/>
    </source>
</evidence>
<sequence length="227" mass="25302">MANLFLSSTDTSQLNTAAYYIDLGFEIIKEKDRIWAVSKEVQIALSSIPTDRKGILYFNSEAIDLIKKNNVFYNESENGEITVMTPAGILMTIVNQEPPKLISEKTSILGNYMGISIETINMNASVGFWENLGFTIGMGNVDQGWVSMTNNNGDIISLMKYGMCPHQFFNPSMTFFNGKEKNPIVINNIRESNTPIAEEITHFNEEGIVDNIVLKDPSGVGCFVFND</sequence>
<accession>A0A7X8SKQ3</accession>
<protein>
    <recommendedName>
        <fullName evidence="3">Glyoxalase-like domain-containing protein</fullName>
    </recommendedName>
</protein>
<dbReference type="EMBL" id="JABAIL010000003">
    <property type="protein sequence ID" value="NLR92023.1"/>
    <property type="molecule type" value="Genomic_DNA"/>
</dbReference>
<dbReference type="AlphaFoldDB" id="A0A7X8SKQ3"/>
<name>A0A7X8SKQ3_9BACT</name>
<organism evidence="1 2">
    <name type="scientific">Flammeovirga agarivorans</name>
    <dbReference type="NCBI Taxonomy" id="2726742"/>
    <lineage>
        <taxon>Bacteria</taxon>
        <taxon>Pseudomonadati</taxon>
        <taxon>Bacteroidota</taxon>
        <taxon>Cytophagia</taxon>
        <taxon>Cytophagales</taxon>
        <taxon>Flammeovirgaceae</taxon>
        <taxon>Flammeovirga</taxon>
    </lineage>
</organism>
<evidence type="ECO:0000313" key="1">
    <source>
        <dbReference type="EMBL" id="NLR92023.1"/>
    </source>
</evidence>